<dbReference type="Gene3D" id="3.30.420.40">
    <property type="match status" value="4"/>
</dbReference>
<feature type="region of interest" description="Disordered" evidence="2">
    <location>
        <begin position="649"/>
        <end position="704"/>
    </location>
</feature>
<dbReference type="InterPro" id="IPR013083">
    <property type="entry name" value="Znf_RING/FYVE/PHD"/>
</dbReference>
<dbReference type="OrthoDB" id="7340501at2759"/>
<organism evidence="3 4">
    <name type="scientific">Maudiozyma exigua</name>
    <name type="common">Yeast</name>
    <name type="synonym">Kazachstania exigua</name>
    <dbReference type="NCBI Taxonomy" id="34358"/>
    <lineage>
        <taxon>Eukaryota</taxon>
        <taxon>Fungi</taxon>
        <taxon>Dikarya</taxon>
        <taxon>Ascomycota</taxon>
        <taxon>Saccharomycotina</taxon>
        <taxon>Saccharomycetes</taxon>
        <taxon>Saccharomycetales</taxon>
        <taxon>Saccharomycetaceae</taxon>
        <taxon>Maudiozyma</taxon>
    </lineage>
</organism>
<feature type="compositionally biased region" description="Polar residues" evidence="2">
    <location>
        <begin position="676"/>
        <end position="692"/>
    </location>
</feature>
<proteinExistence type="inferred from homology"/>
<comment type="caution">
    <text evidence="3">The sequence shown here is derived from an EMBL/GenBank/DDBJ whole genome shotgun (WGS) entry which is preliminary data.</text>
</comment>
<dbReference type="PANTHER" id="PTHR11937">
    <property type="entry name" value="ACTIN"/>
    <property type="match status" value="1"/>
</dbReference>
<evidence type="ECO:0000313" key="4">
    <source>
        <dbReference type="Proteomes" id="UP000750334"/>
    </source>
</evidence>
<evidence type="ECO:0000256" key="1">
    <source>
        <dbReference type="RuleBase" id="RU000487"/>
    </source>
</evidence>
<dbReference type="Gene3D" id="3.30.40.10">
    <property type="entry name" value="Zinc/RING finger domain, C3HC4 (zinc finger)"/>
    <property type="match status" value="1"/>
</dbReference>
<dbReference type="Proteomes" id="UP000750334">
    <property type="component" value="Unassembled WGS sequence"/>
</dbReference>
<dbReference type="AlphaFoldDB" id="A0A9P6W9C7"/>
<accession>A0A9P6W9C7</accession>
<dbReference type="SUPFAM" id="SSF57850">
    <property type="entry name" value="RING/U-box"/>
    <property type="match status" value="1"/>
</dbReference>
<dbReference type="SMART" id="SM00268">
    <property type="entry name" value="ACTIN"/>
    <property type="match status" value="1"/>
</dbReference>
<dbReference type="CDD" id="cd16448">
    <property type="entry name" value="RING-H2"/>
    <property type="match status" value="1"/>
</dbReference>
<comment type="similarity">
    <text evidence="1">Belongs to the actin family.</text>
</comment>
<dbReference type="CDD" id="cd10211">
    <property type="entry name" value="ASKHA_NBD_Arp5"/>
    <property type="match status" value="1"/>
</dbReference>
<feature type="compositionally biased region" description="Basic and acidic residues" evidence="2">
    <location>
        <begin position="649"/>
        <end position="659"/>
    </location>
</feature>
<dbReference type="SUPFAM" id="SSF53067">
    <property type="entry name" value="Actin-like ATPase domain"/>
    <property type="match status" value="2"/>
</dbReference>
<sequence>MSKFFAYYSHHIMKYFKSKSVSRQEGVVADNNTGNRQVRDDGKQKIIYYSSLSDKAKCRAHKLKCSYIVVSNSDIRKYKLPLQKTRTSYVNIYDFKVVLQGECEFTKEDRCTLCMGSFNELPEDVDITLLAGKALDEFMVVRTPCKHYFHKECLSDWLNFDNLENAHNRINEALEMSRDASVAPLNVTVLEDQPFREEGEPFDSAESYNPETPIAIDFGSYNVRAGYINQNKPTHVFVNELTRYRDRKLAHTFTFIGNDTLVDQTVCSQAKSPFDGSLITNWDYVEDIMEYTFNHLGVVSDNGVRNPLIINERLACLASQRSNWYQILFESFDIPQATFGIDSLFAYYANNETNKDGIVIDCGNQDTNVIPIINGNAILTESKRIDWGGSQAIDFLSEVMTLKYPYFPTKLSDYQYRRMYEDYCYVSQNYNEEITKCLTLEQLQEKNVVVEAPFTEILQPQKTEEELRIQAEKRKETGKRLQEQAKQKRIEKLIQKTEEYEYFSKVKEQLVDQPKKTVLSILQNAGFDDERDFKKYMYNLEKSLKKAQAIETDGADDDAEEEEHKFDLLEIADSELNEEQIKEKRKQRFLKASFDARQKAKEEKIRKQQEEEEARKKEEEWRNTNLASWIKDKRKKLAVLVKKRKDKVKLKEDMKDRKSQASQKRMKNLANLAEDTPQSGSKRSRQQATIDNDPNDTFGANDDDWAVYNDVTQNPEALDELIEEDYREIVELEGQLLEFDPNFTEEDTLDAQYDWRNSILHLFLRGPAPHDSEDVHEQHQMHLNIERIRVPEILFEPSIGGLDQAGISELCETILLRKFDSKPSKLSQTALNMVNNTWLTGGNSRIPGTRERIVKEFTQFLPVQTQLAVYQSNNPSLDAWNGMVKLGNNKELYPKSFITKTDYEEFGPEYIKEHQLGNVNYF</sequence>
<gene>
    <name evidence="3" type="primary">ARP5</name>
    <name evidence="3" type="ORF">C6P45_005273</name>
</gene>
<dbReference type="EMBL" id="PUHR01000089">
    <property type="protein sequence ID" value="KAG0667859.1"/>
    <property type="molecule type" value="Genomic_DNA"/>
</dbReference>
<keyword evidence="4" id="KW-1185">Reference proteome</keyword>
<dbReference type="Gene3D" id="3.90.640.10">
    <property type="entry name" value="Actin, Chain A, domain 4"/>
    <property type="match status" value="2"/>
</dbReference>
<dbReference type="InterPro" id="IPR004000">
    <property type="entry name" value="Actin"/>
</dbReference>
<dbReference type="InterPro" id="IPR043129">
    <property type="entry name" value="ATPase_NBD"/>
</dbReference>
<feature type="region of interest" description="Disordered" evidence="2">
    <location>
        <begin position="600"/>
        <end position="622"/>
    </location>
</feature>
<reference evidence="3 4" key="1">
    <citation type="submission" date="2020-11" db="EMBL/GenBank/DDBJ databases">
        <title>Kefir isolates.</title>
        <authorList>
            <person name="Marcisauskas S."/>
            <person name="Kim Y."/>
            <person name="Blasche S."/>
        </authorList>
    </citation>
    <scope>NUCLEOTIDE SEQUENCE [LARGE SCALE GENOMIC DNA]</scope>
    <source>
        <strain evidence="3 4">OG2</strain>
    </source>
</reference>
<dbReference type="Pfam" id="PF00022">
    <property type="entry name" value="Actin"/>
    <property type="match status" value="2"/>
</dbReference>
<protein>
    <submittedName>
        <fullName evidence="3">Nuclear actin-protein involved in chromatin remodeling</fullName>
    </submittedName>
</protein>
<evidence type="ECO:0000313" key="3">
    <source>
        <dbReference type="EMBL" id="KAG0667859.1"/>
    </source>
</evidence>
<name>A0A9P6W9C7_MAUEX</name>
<evidence type="ECO:0000256" key="2">
    <source>
        <dbReference type="SAM" id="MobiDB-lite"/>
    </source>
</evidence>